<evidence type="ECO:0000256" key="2">
    <source>
        <dbReference type="SAM" id="Phobius"/>
    </source>
</evidence>
<feature type="compositionally biased region" description="Basic residues" evidence="1">
    <location>
        <begin position="12"/>
        <end position="21"/>
    </location>
</feature>
<organism evidence="3 4">
    <name type="scientific">Terfezia boudieri ATCC MYA-4762</name>
    <dbReference type="NCBI Taxonomy" id="1051890"/>
    <lineage>
        <taxon>Eukaryota</taxon>
        <taxon>Fungi</taxon>
        <taxon>Dikarya</taxon>
        <taxon>Ascomycota</taxon>
        <taxon>Pezizomycotina</taxon>
        <taxon>Pezizomycetes</taxon>
        <taxon>Pezizales</taxon>
        <taxon>Pezizaceae</taxon>
        <taxon>Terfezia</taxon>
    </lineage>
</organism>
<accession>A0A3N4LFG7</accession>
<keyword evidence="2" id="KW-0472">Membrane</keyword>
<keyword evidence="2" id="KW-1133">Transmembrane helix</keyword>
<feature type="region of interest" description="Disordered" evidence="1">
    <location>
        <begin position="1"/>
        <end position="21"/>
    </location>
</feature>
<sequence>MNMNPNKSKSAEKKKPKKPFHIKKADLRLDEYKQEINDRSPGLLLREAWQKLFTSRQFHLYLLIQAISAGFGYGQLMLCIGAGCSSFFLCVLLEASSLVLTICEHRDSMDDVC</sequence>
<dbReference type="InParanoid" id="A0A3N4LFG7"/>
<dbReference type="EMBL" id="ML121575">
    <property type="protein sequence ID" value="RPB20229.1"/>
    <property type="molecule type" value="Genomic_DNA"/>
</dbReference>
<name>A0A3N4LFG7_9PEZI</name>
<evidence type="ECO:0000313" key="3">
    <source>
        <dbReference type="EMBL" id="RPB20229.1"/>
    </source>
</evidence>
<feature type="transmembrane region" description="Helical" evidence="2">
    <location>
        <begin position="58"/>
        <end position="74"/>
    </location>
</feature>
<evidence type="ECO:0000256" key="1">
    <source>
        <dbReference type="SAM" id="MobiDB-lite"/>
    </source>
</evidence>
<reference evidence="3 4" key="1">
    <citation type="journal article" date="2018" name="Nat. Ecol. Evol.">
        <title>Pezizomycetes genomes reveal the molecular basis of ectomycorrhizal truffle lifestyle.</title>
        <authorList>
            <person name="Murat C."/>
            <person name="Payen T."/>
            <person name="Noel B."/>
            <person name="Kuo A."/>
            <person name="Morin E."/>
            <person name="Chen J."/>
            <person name="Kohler A."/>
            <person name="Krizsan K."/>
            <person name="Balestrini R."/>
            <person name="Da Silva C."/>
            <person name="Montanini B."/>
            <person name="Hainaut M."/>
            <person name="Levati E."/>
            <person name="Barry K.W."/>
            <person name="Belfiori B."/>
            <person name="Cichocki N."/>
            <person name="Clum A."/>
            <person name="Dockter R.B."/>
            <person name="Fauchery L."/>
            <person name="Guy J."/>
            <person name="Iotti M."/>
            <person name="Le Tacon F."/>
            <person name="Lindquist E.A."/>
            <person name="Lipzen A."/>
            <person name="Malagnac F."/>
            <person name="Mello A."/>
            <person name="Molinier V."/>
            <person name="Miyauchi S."/>
            <person name="Poulain J."/>
            <person name="Riccioni C."/>
            <person name="Rubini A."/>
            <person name="Sitrit Y."/>
            <person name="Splivallo R."/>
            <person name="Traeger S."/>
            <person name="Wang M."/>
            <person name="Zifcakova L."/>
            <person name="Wipf D."/>
            <person name="Zambonelli A."/>
            <person name="Paolocci F."/>
            <person name="Nowrousian M."/>
            <person name="Ottonello S."/>
            <person name="Baldrian P."/>
            <person name="Spatafora J.W."/>
            <person name="Henrissat B."/>
            <person name="Nagy L.G."/>
            <person name="Aury J.M."/>
            <person name="Wincker P."/>
            <person name="Grigoriev I.V."/>
            <person name="Bonfante P."/>
            <person name="Martin F.M."/>
        </authorList>
    </citation>
    <scope>NUCLEOTIDE SEQUENCE [LARGE SCALE GENOMIC DNA]</scope>
    <source>
        <strain evidence="3 4">ATCC MYA-4762</strain>
    </source>
</reference>
<dbReference type="AlphaFoldDB" id="A0A3N4LFG7"/>
<evidence type="ECO:0000313" key="4">
    <source>
        <dbReference type="Proteomes" id="UP000267821"/>
    </source>
</evidence>
<dbReference type="OrthoDB" id="71310at2759"/>
<gene>
    <name evidence="3" type="ORF">L211DRAFT_841908</name>
</gene>
<proteinExistence type="predicted"/>
<keyword evidence="4" id="KW-1185">Reference proteome</keyword>
<protein>
    <submittedName>
        <fullName evidence="3">Uncharacterized protein</fullName>
    </submittedName>
</protein>
<keyword evidence="2" id="KW-0812">Transmembrane</keyword>
<dbReference type="Proteomes" id="UP000267821">
    <property type="component" value="Unassembled WGS sequence"/>
</dbReference>